<evidence type="ECO:0000256" key="14">
    <source>
        <dbReference type="ARBA" id="ARBA00038000"/>
    </source>
</evidence>
<dbReference type="HAMAP" id="MF_00205">
    <property type="entry name" value="UvrA"/>
    <property type="match status" value="1"/>
</dbReference>
<evidence type="ECO:0000256" key="9">
    <source>
        <dbReference type="ARBA" id="ARBA00022833"/>
    </source>
</evidence>
<feature type="binding site" evidence="17">
    <location>
        <begin position="638"/>
        <end position="645"/>
    </location>
    <ligand>
        <name>ATP</name>
        <dbReference type="ChEBI" id="CHEBI:30616"/>
    </ligand>
</feature>
<comment type="similarity">
    <text evidence="14 17">Belongs to the ABC transporter superfamily. UvrA family.</text>
</comment>
<evidence type="ECO:0000256" key="17">
    <source>
        <dbReference type="HAMAP-Rule" id="MF_00205"/>
    </source>
</evidence>
<dbReference type="PATRIC" id="fig|520764.3.peg.1252"/>
<evidence type="ECO:0000259" key="18">
    <source>
        <dbReference type="PROSITE" id="PS50893"/>
    </source>
</evidence>
<dbReference type="InterPro" id="IPR027417">
    <property type="entry name" value="P-loop_NTPase"/>
</dbReference>
<dbReference type="NCBIfam" id="TIGR00630">
    <property type="entry name" value="uvra"/>
    <property type="match status" value="1"/>
</dbReference>
<dbReference type="InterPro" id="IPR041552">
    <property type="entry name" value="UvrA_DNA-bd"/>
</dbReference>
<dbReference type="STRING" id="520764.AN618_12110"/>
<dbReference type="Pfam" id="PF17755">
    <property type="entry name" value="UvrA_DNA-bind"/>
    <property type="match status" value="1"/>
</dbReference>
<dbReference type="CDD" id="cd03271">
    <property type="entry name" value="ABC_UvrA_II"/>
    <property type="match status" value="1"/>
</dbReference>
<dbReference type="PANTHER" id="PTHR43152:SF3">
    <property type="entry name" value="UVRABC SYSTEM PROTEIN A"/>
    <property type="match status" value="1"/>
</dbReference>
<evidence type="ECO:0000256" key="16">
    <source>
        <dbReference type="ARBA" id="ARBA00042156"/>
    </source>
</evidence>
<dbReference type="SUPFAM" id="SSF52540">
    <property type="entry name" value="P-loop containing nucleoside triphosphate hydrolases"/>
    <property type="match status" value="2"/>
</dbReference>
<evidence type="ECO:0000256" key="15">
    <source>
        <dbReference type="ARBA" id="ARBA00039316"/>
    </source>
</evidence>
<dbReference type="PANTHER" id="PTHR43152">
    <property type="entry name" value="UVRABC SYSTEM PROTEIN A"/>
    <property type="match status" value="1"/>
</dbReference>
<evidence type="ECO:0000256" key="4">
    <source>
        <dbReference type="ARBA" id="ARBA00022737"/>
    </source>
</evidence>
<reference evidence="19 20" key="1">
    <citation type="submission" date="2015-12" db="EMBL/GenBank/DDBJ databases">
        <title>Draft genome sequnece of Fervidicola ferrireducens strain Y170.</title>
        <authorList>
            <person name="Patel B.K."/>
        </authorList>
    </citation>
    <scope>NUCLEOTIDE SEQUENCE [LARGE SCALE GENOMIC DNA]</scope>
    <source>
        <strain evidence="19 20">Y170</strain>
    </source>
</reference>
<keyword evidence="9 17" id="KW-0862">Zinc</keyword>
<proteinExistence type="inferred from homology"/>
<dbReference type="InterPro" id="IPR013815">
    <property type="entry name" value="ATP_grasp_subdomain_1"/>
</dbReference>
<dbReference type="CDD" id="cd03270">
    <property type="entry name" value="ABC_UvrA_I"/>
    <property type="match status" value="1"/>
</dbReference>
<dbReference type="Pfam" id="PF17760">
    <property type="entry name" value="UvrA_inter"/>
    <property type="match status" value="1"/>
</dbReference>
<keyword evidence="2 17" id="KW-0963">Cytoplasm</keyword>
<evidence type="ECO:0000256" key="1">
    <source>
        <dbReference type="ARBA" id="ARBA00004496"/>
    </source>
</evidence>
<evidence type="ECO:0000256" key="6">
    <source>
        <dbReference type="ARBA" id="ARBA00022763"/>
    </source>
</evidence>
<dbReference type="FunCoup" id="A0A140L9T9">
    <property type="interactions" value="311"/>
</dbReference>
<dbReference type="GO" id="GO:0005737">
    <property type="term" value="C:cytoplasm"/>
    <property type="evidence" value="ECO:0007669"/>
    <property type="project" value="UniProtKB-SubCell"/>
</dbReference>
<dbReference type="GO" id="GO:0016887">
    <property type="term" value="F:ATP hydrolysis activity"/>
    <property type="evidence" value="ECO:0007669"/>
    <property type="project" value="InterPro"/>
</dbReference>
<evidence type="ECO:0000256" key="12">
    <source>
        <dbReference type="ARBA" id="ARBA00023125"/>
    </source>
</evidence>
<gene>
    <name evidence="17 19" type="primary">uvrA</name>
    <name evidence="19" type="ORF">AN618_12110</name>
</gene>
<dbReference type="FunFam" id="1.20.1580.10:FF:000002">
    <property type="entry name" value="UvrABC system protein A"/>
    <property type="match status" value="1"/>
</dbReference>
<comment type="caution">
    <text evidence="19">The sequence shown here is derived from an EMBL/GenBank/DDBJ whole genome shotgun (WGS) entry which is preliminary data.</text>
</comment>
<dbReference type="Gene3D" id="1.20.1580.10">
    <property type="entry name" value="ABC transporter ATPase like domain"/>
    <property type="match status" value="2"/>
</dbReference>
<comment type="function">
    <text evidence="17">The UvrABC repair system catalyzes the recognition and processing of DNA lesions. UvrA is an ATPase and a DNA-binding protein. A damage recognition complex composed of 2 UvrA and 2 UvrB subunits scans DNA for abnormalities. When the presence of a lesion has been verified by UvrB, the UvrA molecules dissociate.</text>
</comment>
<keyword evidence="17" id="KW-0742">SOS response</keyword>
<keyword evidence="11 17" id="KW-0267">Excision nuclease</keyword>
<evidence type="ECO:0000256" key="3">
    <source>
        <dbReference type="ARBA" id="ARBA00022723"/>
    </source>
</evidence>
<dbReference type="GO" id="GO:0005524">
    <property type="term" value="F:ATP binding"/>
    <property type="evidence" value="ECO:0007669"/>
    <property type="project" value="UniProtKB-UniRule"/>
</dbReference>
<evidence type="ECO:0000256" key="10">
    <source>
        <dbReference type="ARBA" id="ARBA00022840"/>
    </source>
</evidence>
<evidence type="ECO:0000256" key="5">
    <source>
        <dbReference type="ARBA" id="ARBA00022741"/>
    </source>
</evidence>
<sequence>MSKDKIIVKGAREHNLKNIDVEIPRDKLVVITGISGSGKSTLAFDTIYAEGQRRYVESLSAYARQFLGQMDKPDVDYIEGLSPAISIDQKTTSKNPRSTVGTVTEIYDYLRLLYARIGRPHCPRCGREISQQTVDQIVDAVMELPEGTKIQVLSPVVRGRKGEHQKLLENIKKDGFMRVRIDGEIVEVGEEIKLDKNKKHNIEIIVDRIIVRPGVESRLADSIETALARSGGLVIIDVIGERELLFSQNFACPDCGISLEELSPRMFSFNSPYGACPACSGLGVNMEIDPDLVIPDRSKSVAEGAIVPWSSSADGYYFQMLQAVLEHYGYDVETPLEKMDERMIDILLYGSDEIIDFYYESRYGSTRHYRGYFEGVINNLKRRYEETDSEWSREEIEQFMSTRPCPACKGARLKPESLAVKVGGLSIAEVTALSIRDAMKFFSELELTEKERIIAQQVLKEIKNRLQFLIDVGLDYLTLDRPAGTLSGGESQRIRLATQIGSRLVGVLYILDEPSIGLHQRDNERLIRTLKELRDLGNTVLVVEHDEDTMRAADYIIDIGPGAGEHGGRVVAAGPVEVIEKCEESLTGKFLSGKLKIPVPPERRKPDGRWIVLRGCREHNLKDIDVKFPVGLFTCVTGVSGSGKSTLVNEILYKALKEKLSGVKTRPGDFDGIEGVEYVEKVINIDQSPIGRTPRSNPATYTGVFNDIREVFSLTPEARMRGYKPGRFSFNVKGGRCEACKGDGIIKIEMHFLADVYVPCEVCKGKRYNRETLEVKYKGKSIADVLDMTVDEALEFFQNIPKIRRKLETLRDVGLGYIKLGQSSTTLSGGEAQRVKLAAELSRKNNGGTVYILDEPTTGLHPADIKKLLDVLHRLVDGGSTVIVIEHNLDVIKTADYVIDLGPEGGDAGGEIVAQGTPEDVAANEKSYTGHFLKKVLG</sequence>
<dbReference type="Gene3D" id="1.10.8.280">
    <property type="entry name" value="ABC transporter ATPase domain-like"/>
    <property type="match status" value="1"/>
</dbReference>
<keyword evidence="5 17" id="KW-0547">Nucleotide-binding</keyword>
<comment type="subunit">
    <text evidence="17">Forms a heterotetramer with UvrB during the search for lesions.</text>
</comment>
<evidence type="ECO:0000313" key="20">
    <source>
        <dbReference type="Proteomes" id="UP000070427"/>
    </source>
</evidence>
<keyword evidence="12 17" id="KW-0238">DNA-binding</keyword>
<evidence type="ECO:0000313" key="19">
    <source>
        <dbReference type="EMBL" id="KXG77314.1"/>
    </source>
</evidence>
<evidence type="ECO:0000256" key="8">
    <source>
        <dbReference type="ARBA" id="ARBA00022771"/>
    </source>
</evidence>
<dbReference type="RefSeq" id="WP_066353162.1">
    <property type="nucleotide sequence ID" value="NZ_LOED01000012.1"/>
</dbReference>
<organism evidence="19 20">
    <name type="scientific">Fervidicola ferrireducens</name>
    <dbReference type="NCBI Taxonomy" id="520764"/>
    <lineage>
        <taxon>Bacteria</taxon>
        <taxon>Bacillati</taxon>
        <taxon>Bacillota</taxon>
        <taxon>Clostridia</taxon>
        <taxon>Thermosediminibacterales</taxon>
        <taxon>Thermosediminibacteraceae</taxon>
        <taxon>Fervidicola</taxon>
    </lineage>
</organism>
<dbReference type="Gene3D" id="3.40.50.300">
    <property type="entry name" value="P-loop containing nucleotide triphosphate hydrolases"/>
    <property type="match status" value="2"/>
</dbReference>
<dbReference type="GO" id="GO:0003677">
    <property type="term" value="F:DNA binding"/>
    <property type="evidence" value="ECO:0007669"/>
    <property type="project" value="UniProtKB-UniRule"/>
</dbReference>
<keyword evidence="13 17" id="KW-0234">DNA repair</keyword>
<feature type="binding site" evidence="17">
    <location>
        <begin position="33"/>
        <end position="40"/>
    </location>
    <ligand>
        <name>ATP</name>
        <dbReference type="ChEBI" id="CHEBI:30616"/>
    </ligand>
</feature>
<evidence type="ECO:0000256" key="2">
    <source>
        <dbReference type="ARBA" id="ARBA00022490"/>
    </source>
</evidence>
<keyword evidence="10 17" id="KW-0067">ATP-binding</keyword>
<dbReference type="EMBL" id="LOED01000012">
    <property type="protein sequence ID" value="KXG77314.1"/>
    <property type="molecule type" value="Genomic_DNA"/>
</dbReference>
<keyword evidence="7 17" id="KW-0228">DNA excision</keyword>
<dbReference type="SMART" id="SM00382">
    <property type="entry name" value="AAA"/>
    <property type="match status" value="2"/>
</dbReference>
<dbReference type="OrthoDB" id="9809851at2"/>
<keyword evidence="8 17" id="KW-0863">Zinc-finger</keyword>
<dbReference type="InterPro" id="IPR003439">
    <property type="entry name" value="ABC_transporter-like_ATP-bd"/>
</dbReference>
<dbReference type="InterPro" id="IPR041102">
    <property type="entry name" value="UvrA_inter"/>
</dbReference>
<dbReference type="Proteomes" id="UP000070427">
    <property type="component" value="Unassembled WGS sequence"/>
</dbReference>
<dbReference type="InParanoid" id="A0A140L9T9"/>
<feature type="zinc finger region" description="C4-type" evidence="17">
    <location>
        <begin position="737"/>
        <end position="763"/>
    </location>
</feature>
<dbReference type="InterPro" id="IPR017871">
    <property type="entry name" value="ABC_transporter-like_CS"/>
</dbReference>
<dbReference type="GO" id="GO:0009381">
    <property type="term" value="F:excinuclease ABC activity"/>
    <property type="evidence" value="ECO:0007669"/>
    <property type="project" value="UniProtKB-UniRule"/>
</dbReference>
<accession>A0A140L9T9</accession>
<name>A0A140L9T9_9FIRM</name>
<dbReference type="GO" id="GO:0008270">
    <property type="term" value="F:zinc ion binding"/>
    <property type="evidence" value="ECO:0007669"/>
    <property type="project" value="UniProtKB-UniRule"/>
</dbReference>
<evidence type="ECO:0000256" key="7">
    <source>
        <dbReference type="ARBA" id="ARBA00022769"/>
    </source>
</evidence>
<dbReference type="AlphaFoldDB" id="A0A140L9T9"/>
<dbReference type="NCBIfam" id="NF001503">
    <property type="entry name" value="PRK00349.1"/>
    <property type="match status" value="1"/>
</dbReference>
<comment type="subcellular location">
    <subcellularLocation>
        <location evidence="1 17">Cytoplasm</location>
    </subcellularLocation>
</comment>
<keyword evidence="6 17" id="KW-0227">DNA damage</keyword>
<dbReference type="InterPro" id="IPR004602">
    <property type="entry name" value="UvrA"/>
</dbReference>
<keyword evidence="3 17" id="KW-0479">Metal-binding</keyword>
<keyword evidence="4 17" id="KW-0677">Repeat</keyword>
<dbReference type="InterPro" id="IPR003593">
    <property type="entry name" value="AAA+_ATPase"/>
</dbReference>
<evidence type="ECO:0000256" key="11">
    <source>
        <dbReference type="ARBA" id="ARBA00022881"/>
    </source>
</evidence>
<feature type="zinc finger region" description="C4-type" evidence="17">
    <location>
        <begin position="252"/>
        <end position="279"/>
    </location>
</feature>
<dbReference type="Gene3D" id="3.30.1490.20">
    <property type="entry name" value="ATP-grasp fold, A domain"/>
    <property type="match status" value="1"/>
</dbReference>
<dbReference type="PROSITE" id="PS50893">
    <property type="entry name" value="ABC_TRANSPORTER_2"/>
    <property type="match status" value="1"/>
</dbReference>
<dbReference type="GO" id="GO:0009432">
    <property type="term" value="P:SOS response"/>
    <property type="evidence" value="ECO:0007669"/>
    <property type="project" value="UniProtKB-UniRule"/>
</dbReference>
<protein>
    <recommendedName>
        <fullName evidence="15 17">UvrABC system protein A</fullName>
        <shortName evidence="17">UvrA protein</shortName>
    </recommendedName>
    <alternativeName>
        <fullName evidence="16 17">Excinuclease ABC subunit A</fullName>
    </alternativeName>
</protein>
<feature type="domain" description="ABC transporter" evidence="18">
    <location>
        <begin position="603"/>
        <end position="934"/>
    </location>
</feature>
<dbReference type="GO" id="GO:0009380">
    <property type="term" value="C:excinuclease repair complex"/>
    <property type="evidence" value="ECO:0007669"/>
    <property type="project" value="InterPro"/>
</dbReference>
<dbReference type="PROSITE" id="PS00211">
    <property type="entry name" value="ABC_TRANSPORTER_1"/>
    <property type="match status" value="2"/>
</dbReference>
<evidence type="ECO:0000256" key="13">
    <source>
        <dbReference type="ARBA" id="ARBA00023204"/>
    </source>
</evidence>
<keyword evidence="20" id="KW-1185">Reference proteome</keyword>
<dbReference type="GO" id="GO:0006289">
    <property type="term" value="P:nucleotide-excision repair"/>
    <property type="evidence" value="ECO:0007669"/>
    <property type="project" value="UniProtKB-UniRule"/>
</dbReference>